<name>A0ABC8JW36_ERUVS</name>
<dbReference type="Proteomes" id="UP001642260">
    <property type="component" value="Unassembled WGS sequence"/>
</dbReference>
<dbReference type="EMBL" id="CAKOAT010135154">
    <property type="protein sequence ID" value="CAH8337384.1"/>
    <property type="molecule type" value="Genomic_DNA"/>
</dbReference>
<keyword evidence="2" id="KW-1185">Reference proteome</keyword>
<proteinExistence type="predicted"/>
<organism evidence="1 2">
    <name type="scientific">Eruca vesicaria subsp. sativa</name>
    <name type="common">Garden rocket</name>
    <name type="synonym">Eruca sativa</name>
    <dbReference type="NCBI Taxonomy" id="29727"/>
    <lineage>
        <taxon>Eukaryota</taxon>
        <taxon>Viridiplantae</taxon>
        <taxon>Streptophyta</taxon>
        <taxon>Embryophyta</taxon>
        <taxon>Tracheophyta</taxon>
        <taxon>Spermatophyta</taxon>
        <taxon>Magnoliopsida</taxon>
        <taxon>eudicotyledons</taxon>
        <taxon>Gunneridae</taxon>
        <taxon>Pentapetalae</taxon>
        <taxon>rosids</taxon>
        <taxon>malvids</taxon>
        <taxon>Brassicales</taxon>
        <taxon>Brassicaceae</taxon>
        <taxon>Brassiceae</taxon>
        <taxon>Eruca</taxon>
    </lineage>
</organism>
<gene>
    <name evidence="1" type="ORF">ERUC_LOCUS14401</name>
</gene>
<comment type="caution">
    <text evidence="1">The sequence shown here is derived from an EMBL/GenBank/DDBJ whole genome shotgun (WGS) entry which is preliminary data.</text>
</comment>
<accession>A0ABC8JW36</accession>
<sequence>MELRSRQSEDSKIVYHSGKNQDMILVLRNLQCGEVERKYNSDGRKDEYGAN</sequence>
<evidence type="ECO:0000313" key="1">
    <source>
        <dbReference type="EMBL" id="CAH8337384.1"/>
    </source>
</evidence>
<evidence type="ECO:0000313" key="2">
    <source>
        <dbReference type="Proteomes" id="UP001642260"/>
    </source>
</evidence>
<protein>
    <submittedName>
        <fullName evidence="1">Uncharacterized protein</fullName>
    </submittedName>
</protein>
<dbReference type="AlphaFoldDB" id="A0ABC8JW36"/>
<reference evidence="1 2" key="1">
    <citation type="submission" date="2022-03" db="EMBL/GenBank/DDBJ databases">
        <authorList>
            <person name="Macdonald S."/>
            <person name="Ahmed S."/>
            <person name="Newling K."/>
        </authorList>
    </citation>
    <scope>NUCLEOTIDE SEQUENCE [LARGE SCALE GENOMIC DNA]</scope>
</reference>